<dbReference type="Pfam" id="PF01575">
    <property type="entry name" value="MaoC_dehydratas"/>
    <property type="match status" value="1"/>
</dbReference>
<keyword evidence="3" id="KW-1185">Reference proteome</keyword>
<dbReference type="OrthoDB" id="9796589at2"/>
<dbReference type="EMBL" id="FWXR01000004">
    <property type="protein sequence ID" value="SMC60255.1"/>
    <property type="molecule type" value="Genomic_DNA"/>
</dbReference>
<proteinExistence type="predicted"/>
<accession>A0A1W2AHS1</accession>
<dbReference type="STRING" id="937218.SAMN06297251_104191"/>
<dbReference type="Gene3D" id="3.10.129.10">
    <property type="entry name" value="Hotdog Thioesterase"/>
    <property type="match status" value="1"/>
</dbReference>
<dbReference type="AlphaFoldDB" id="A0A1W2AHS1"/>
<dbReference type="SUPFAM" id="SSF54637">
    <property type="entry name" value="Thioesterase/thiol ester dehydrase-isomerase"/>
    <property type="match status" value="1"/>
</dbReference>
<name>A0A1W2AHS1_9HYPH</name>
<feature type="domain" description="MaoC-like" evidence="1">
    <location>
        <begin position="17"/>
        <end position="122"/>
    </location>
</feature>
<dbReference type="Proteomes" id="UP000192656">
    <property type="component" value="Unassembled WGS sequence"/>
</dbReference>
<evidence type="ECO:0000259" key="1">
    <source>
        <dbReference type="Pfam" id="PF01575"/>
    </source>
</evidence>
<dbReference type="RefSeq" id="WP_084409312.1">
    <property type="nucleotide sequence ID" value="NZ_FWXR01000004.1"/>
</dbReference>
<dbReference type="InterPro" id="IPR002539">
    <property type="entry name" value="MaoC-like_dom"/>
</dbReference>
<evidence type="ECO:0000313" key="2">
    <source>
        <dbReference type="EMBL" id="SMC60255.1"/>
    </source>
</evidence>
<dbReference type="InterPro" id="IPR029069">
    <property type="entry name" value="HotDog_dom_sf"/>
</dbReference>
<organism evidence="2 3">
    <name type="scientific">Fulvimarina manganoxydans</name>
    <dbReference type="NCBI Taxonomy" id="937218"/>
    <lineage>
        <taxon>Bacteria</taxon>
        <taxon>Pseudomonadati</taxon>
        <taxon>Pseudomonadota</taxon>
        <taxon>Alphaproteobacteria</taxon>
        <taxon>Hyphomicrobiales</taxon>
        <taxon>Aurantimonadaceae</taxon>
        <taxon>Fulvimarina</taxon>
    </lineage>
</organism>
<reference evidence="2 3" key="1">
    <citation type="submission" date="2017-04" db="EMBL/GenBank/DDBJ databases">
        <authorList>
            <person name="Afonso C.L."/>
            <person name="Miller P.J."/>
            <person name="Scott M.A."/>
            <person name="Spackman E."/>
            <person name="Goraichik I."/>
            <person name="Dimitrov K.M."/>
            <person name="Suarez D.L."/>
            <person name="Swayne D.E."/>
        </authorList>
    </citation>
    <scope>NUCLEOTIDE SEQUENCE [LARGE SCALE GENOMIC DNA]</scope>
    <source>
        <strain evidence="2 3">CGMCC 1.10972</strain>
    </source>
</reference>
<gene>
    <name evidence="2" type="ORF">SAMN06297251_104191</name>
</gene>
<protein>
    <submittedName>
        <fullName evidence="2">Acyl dehydratase</fullName>
    </submittedName>
</protein>
<dbReference type="CDD" id="cd03454">
    <property type="entry name" value="YdeM"/>
    <property type="match status" value="1"/>
</dbReference>
<sequence length="156" mass="17359">MSLWDSIELGRTHDLGSYEFTSEAIIAFAEKYDPQRFHLDPEAAKKTLLGGHCASGWHTAAVYMKLNVAWRKRILKEWLAAGHSMPKFGPSPGIKSIRWPHPVFAGDWIAYSHRVSEKRVSRSRPGWGIIGFAVEAVNQDGVSVMTFDGAAFLGTD</sequence>
<evidence type="ECO:0000313" key="3">
    <source>
        <dbReference type="Proteomes" id="UP000192656"/>
    </source>
</evidence>